<feature type="transmembrane region" description="Helical" evidence="1">
    <location>
        <begin position="44"/>
        <end position="65"/>
    </location>
</feature>
<dbReference type="Proteomes" id="UP000822688">
    <property type="component" value="Chromosome 8"/>
</dbReference>
<proteinExistence type="predicted"/>
<dbReference type="GO" id="GO:0042651">
    <property type="term" value="C:thylakoid membrane"/>
    <property type="evidence" value="ECO:0007669"/>
    <property type="project" value="TreeGrafter"/>
</dbReference>
<dbReference type="Pfam" id="PF12014">
    <property type="entry name" value="Cyclin_D1_bind"/>
    <property type="match status" value="1"/>
</dbReference>
<dbReference type="InterPro" id="IPR044680">
    <property type="entry name" value="EX1/2"/>
</dbReference>
<organism evidence="2 3">
    <name type="scientific">Ceratodon purpureus</name>
    <name type="common">Fire moss</name>
    <name type="synonym">Dicranum purpureum</name>
    <dbReference type="NCBI Taxonomy" id="3225"/>
    <lineage>
        <taxon>Eukaryota</taxon>
        <taxon>Viridiplantae</taxon>
        <taxon>Streptophyta</taxon>
        <taxon>Embryophyta</taxon>
        <taxon>Bryophyta</taxon>
        <taxon>Bryophytina</taxon>
        <taxon>Bryopsida</taxon>
        <taxon>Dicranidae</taxon>
        <taxon>Pseudoditrichales</taxon>
        <taxon>Ditrichaceae</taxon>
        <taxon>Ceratodon</taxon>
    </lineage>
</organism>
<sequence length="170" mass="19373">MGSPIRHLQNCTLFIEVDIILLLCSSVFFDEDMFTPRLIQMHKFALRCTFLLLAEIYILMLYAGLYIGSMGPHSAEVVQLQRKYGNWQTNDTFSINQELQCFEYVEAVKLTGDVNVPAGQVSFRARVGKGSRLHHRGVYPEELGVVRLHLSRKPFVSGLSELLVIYRSCT</sequence>
<evidence type="ECO:0000313" key="2">
    <source>
        <dbReference type="EMBL" id="KAG0563208.1"/>
    </source>
</evidence>
<evidence type="ECO:0000313" key="3">
    <source>
        <dbReference type="Proteomes" id="UP000822688"/>
    </source>
</evidence>
<name>A0A8T0GZK4_CERPU</name>
<dbReference type="EMBL" id="CM026429">
    <property type="protein sequence ID" value="KAG0563208.1"/>
    <property type="molecule type" value="Genomic_DNA"/>
</dbReference>
<reference evidence="2" key="1">
    <citation type="submission" date="2020-06" db="EMBL/GenBank/DDBJ databases">
        <title>WGS assembly of Ceratodon purpureus strain R40.</title>
        <authorList>
            <person name="Carey S.B."/>
            <person name="Jenkins J."/>
            <person name="Shu S."/>
            <person name="Lovell J.T."/>
            <person name="Sreedasyam A."/>
            <person name="Maumus F."/>
            <person name="Tiley G.P."/>
            <person name="Fernandez-Pozo N."/>
            <person name="Barry K."/>
            <person name="Chen C."/>
            <person name="Wang M."/>
            <person name="Lipzen A."/>
            <person name="Daum C."/>
            <person name="Saski C.A."/>
            <person name="Payton A.C."/>
            <person name="Mcbreen J.C."/>
            <person name="Conrad R.E."/>
            <person name="Kollar L.M."/>
            <person name="Olsson S."/>
            <person name="Huttunen S."/>
            <person name="Landis J.B."/>
            <person name="Wickett N.J."/>
            <person name="Johnson M.G."/>
            <person name="Rensing S.A."/>
            <person name="Grimwood J."/>
            <person name="Schmutz J."/>
            <person name="Mcdaniel S.F."/>
        </authorList>
    </citation>
    <scope>NUCLEOTIDE SEQUENCE</scope>
    <source>
        <strain evidence="2">R40</strain>
    </source>
</reference>
<keyword evidence="1" id="KW-1133">Transmembrane helix</keyword>
<feature type="transmembrane region" description="Helical" evidence="1">
    <location>
        <begin position="12"/>
        <end position="29"/>
    </location>
</feature>
<gene>
    <name evidence="2" type="ORF">KC19_8G012000</name>
</gene>
<accession>A0A8T0GZK4</accession>
<keyword evidence="1" id="KW-0812">Transmembrane</keyword>
<dbReference type="AlphaFoldDB" id="A0A8T0GZK4"/>
<comment type="caution">
    <text evidence="2">The sequence shown here is derived from an EMBL/GenBank/DDBJ whole genome shotgun (WGS) entry which is preliminary data.</text>
</comment>
<keyword evidence="1" id="KW-0472">Membrane</keyword>
<evidence type="ECO:0000256" key="1">
    <source>
        <dbReference type="SAM" id="Phobius"/>
    </source>
</evidence>
<protein>
    <submittedName>
        <fullName evidence="2">Uncharacterized protein</fullName>
    </submittedName>
</protein>
<dbReference type="PANTHER" id="PTHR33917:SF3">
    <property type="entry name" value="PROTEIN EXECUTER 1, CHLOROPLASTIC"/>
    <property type="match status" value="1"/>
</dbReference>
<dbReference type="GO" id="GO:0010343">
    <property type="term" value="P:singlet oxygen-mediated programmed cell death"/>
    <property type="evidence" value="ECO:0007669"/>
    <property type="project" value="InterPro"/>
</dbReference>
<keyword evidence="3" id="KW-1185">Reference proteome</keyword>
<dbReference type="PANTHER" id="PTHR33917">
    <property type="entry name" value="PROTEIN EXECUTER 1, CHLOROPLASTIC"/>
    <property type="match status" value="1"/>
</dbReference>
<dbReference type="OrthoDB" id="722566at2759"/>